<keyword evidence="2" id="KW-1185">Reference proteome</keyword>
<accession>A0A3R6YST8</accession>
<gene>
    <name evidence="1" type="ORF">DYB32_009176</name>
</gene>
<proteinExistence type="predicted"/>
<evidence type="ECO:0000313" key="1">
    <source>
        <dbReference type="EMBL" id="RHY23479.1"/>
    </source>
</evidence>
<name>A0A3R6YST8_9STRA</name>
<reference evidence="1 2" key="1">
    <citation type="submission" date="2018-08" db="EMBL/GenBank/DDBJ databases">
        <title>Aphanomyces genome sequencing and annotation.</title>
        <authorList>
            <person name="Minardi D."/>
            <person name="Oidtmann B."/>
            <person name="Van Der Giezen M."/>
            <person name="Studholme D.J."/>
        </authorList>
    </citation>
    <scope>NUCLEOTIDE SEQUENCE [LARGE SCALE GENOMIC DNA]</scope>
    <source>
        <strain evidence="1 2">NJM0002</strain>
    </source>
</reference>
<organism evidence="1 2">
    <name type="scientific">Aphanomyces invadans</name>
    <dbReference type="NCBI Taxonomy" id="157072"/>
    <lineage>
        <taxon>Eukaryota</taxon>
        <taxon>Sar</taxon>
        <taxon>Stramenopiles</taxon>
        <taxon>Oomycota</taxon>
        <taxon>Saprolegniomycetes</taxon>
        <taxon>Saprolegniales</taxon>
        <taxon>Verrucalvaceae</taxon>
        <taxon>Aphanomyces</taxon>
    </lineage>
</organism>
<dbReference type="VEuPathDB" id="FungiDB:H310_15050"/>
<dbReference type="EMBL" id="QUSY01001820">
    <property type="protein sequence ID" value="RHY23479.1"/>
    <property type="molecule type" value="Genomic_DNA"/>
</dbReference>
<dbReference type="Proteomes" id="UP000285060">
    <property type="component" value="Unassembled WGS sequence"/>
</dbReference>
<dbReference type="AlphaFoldDB" id="A0A3R6YST8"/>
<comment type="caution">
    <text evidence="1">The sequence shown here is derived from an EMBL/GenBank/DDBJ whole genome shotgun (WGS) entry which is preliminary data.</text>
</comment>
<evidence type="ECO:0000313" key="2">
    <source>
        <dbReference type="Proteomes" id="UP000285060"/>
    </source>
</evidence>
<sequence length="306" mass="34782">MEDSNVPPTQAGAIYRLQADILVKETVNGWDKNGEKLPPQIFEGISWNSIKQRIFDLAVPRILGIATYVPNPRKWSVAPGPPTIEDFNKFITIRMGRNQFKPTSIEHAHQYLTDHSSKNFTIAILKWGDFVNTAADLNEFRTQCIAPSVQDRAGAAAESEQQAMVESLKAQWGDTYEAYDATWRMWAVKILKRPNFQHDALIRRPPPVNMIQLFHPVRNAAEVRIERIQISVKLARDVTVSCLKDLVKIKNSATVLALHVESCIQMLEDKKEMIESFHREVDATTDNEDLQHVLHVVPNVEDLDHA</sequence>
<protein>
    <submittedName>
        <fullName evidence="1">Uncharacterized protein</fullName>
    </submittedName>
</protein>